<dbReference type="CDD" id="cd09021">
    <property type="entry name" value="Aldose_epim_Ec_YphB"/>
    <property type="match status" value="1"/>
</dbReference>
<accession>A0A2N7WZ12</accession>
<organism evidence="2 3">
    <name type="scientific">Trinickia symbiotica</name>
    <dbReference type="NCBI Taxonomy" id="863227"/>
    <lineage>
        <taxon>Bacteria</taxon>
        <taxon>Pseudomonadati</taxon>
        <taxon>Pseudomonadota</taxon>
        <taxon>Betaproteobacteria</taxon>
        <taxon>Burkholderiales</taxon>
        <taxon>Burkholderiaceae</taxon>
        <taxon>Trinickia</taxon>
    </lineage>
</organism>
<dbReference type="EMBL" id="PNYC01000016">
    <property type="protein sequence ID" value="PMS34562.1"/>
    <property type="molecule type" value="Genomic_DNA"/>
</dbReference>
<dbReference type="GO" id="GO:0005975">
    <property type="term" value="P:carbohydrate metabolic process"/>
    <property type="evidence" value="ECO:0007669"/>
    <property type="project" value="InterPro"/>
</dbReference>
<dbReference type="InterPro" id="IPR008183">
    <property type="entry name" value="Aldose_1/G6P_1-epimerase"/>
</dbReference>
<dbReference type="Pfam" id="PF01263">
    <property type="entry name" value="Aldose_epim"/>
    <property type="match status" value="1"/>
</dbReference>
<feature type="region of interest" description="Disordered" evidence="1">
    <location>
        <begin position="1"/>
        <end position="34"/>
    </location>
</feature>
<dbReference type="OrthoDB" id="9808779at2"/>
<dbReference type="GO" id="GO:0030246">
    <property type="term" value="F:carbohydrate binding"/>
    <property type="evidence" value="ECO:0007669"/>
    <property type="project" value="InterPro"/>
</dbReference>
<dbReference type="RefSeq" id="WP_018439881.1">
    <property type="nucleotide sequence ID" value="NZ_KB890167.1"/>
</dbReference>
<dbReference type="InterPro" id="IPR011013">
    <property type="entry name" value="Gal_mutarotase_sf_dom"/>
</dbReference>
<evidence type="ECO:0000313" key="3">
    <source>
        <dbReference type="Proteomes" id="UP000235777"/>
    </source>
</evidence>
<sequence length="357" mass="38260">MTAADTDGTTATAPAASTSVPTSARGATPSAARRAKLAAIAQPVRPGPSTSAMARGLGKARESETVTLATPQLRLDIAPSLGGAITCFDWRGNGDAPTPIFRRAASVEVGADPNTLGCYPLVPYSNRIGGARFAFGGRSVDVPRTCPHEALPIHGDGWLQAWELVESDAVRATLVLDRSRARPYAYRATLSYALDDATLRIRLTVENAGRERMPFGLGLHPFLSRDEKTHLSAAASGLWLSDDDWLPVRHVQAPPAWQFGVAYPLPDTLVNHAFTDWSGHAAVVWPTRRLSLTIAANADYYVLYTPPGENFFCFEPVDHPINAVNLPGGADAHGMTVLGPGERLTREFRFTVARVGV</sequence>
<dbReference type="GO" id="GO:0016853">
    <property type="term" value="F:isomerase activity"/>
    <property type="evidence" value="ECO:0007669"/>
    <property type="project" value="InterPro"/>
</dbReference>
<reference evidence="2 3" key="1">
    <citation type="submission" date="2018-01" db="EMBL/GenBank/DDBJ databases">
        <title>Whole genome analyses suggest that Burkholderia sensu lato contains two further novel genera in the rhizoxinica-symbiotica group Mycetohabitans gen. nov., and Trinickia gen. nov.: implications for the evolution of diazotrophy and nodulation in the Burkholderiaceae.</title>
        <authorList>
            <person name="Estrada-de los Santos P."/>
            <person name="Palmer M."/>
            <person name="Chavez-Ramirez B."/>
            <person name="Beukes C."/>
            <person name="Steenkamp E.T."/>
            <person name="Hirsch A.M."/>
            <person name="Manyaka P."/>
            <person name="Maluk M."/>
            <person name="Lafos M."/>
            <person name="Crook M."/>
            <person name="Gross E."/>
            <person name="Simon M.F."/>
            <person name="Bueno dos Reis Junior F."/>
            <person name="Poole P.S."/>
            <person name="Venter S.N."/>
            <person name="James E.K."/>
        </authorList>
    </citation>
    <scope>NUCLEOTIDE SEQUENCE [LARGE SCALE GENOMIC DNA]</scope>
    <source>
        <strain evidence="2 3">JPY 581</strain>
    </source>
</reference>
<dbReference type="STRING" id="863227.GCA_000373005_01334"/>
<name>A0A2N7WZ12_9BURK</name>
<dbReference type="Gene3D" id="2.70.98.10">
    <property type="match status" value="1"/>
</dbReference>
<keyword evidence="3" id="KW-1185">Reference proteome</keyword>
<evidence type="ECO:0000313" key="2">
    <source>
        <dbReference type="EMBL" id="PMS34562.1"/>
    </source>
</evidence>
<comment type="caution">
    <text evidence="2">The sequence shown here is derived from an EMBL/GenBank/DDBJ whole genome shotgun (WGS) entry which is preliminary data.</text>
</comment>
<proteinExistence type="predicted"/>
<dbReference type="Proteomes" id="UP000235777">
    <property type="component" value="Unassembled WGS sequence"/>
</dbReference>
<dbReference type="InterPro" id="IPR014718">
    <property type="entry name" value="GH-type_carb-bd"/>
</dbReference>
<gene>
    <name evidence="2" type="ORF">C0Z20_23030</name>
</gene>
<protein>
    <submittedName>
        <fullName evidence="2">Aldose 1-epimerase</fullName>
    </submittedName>
</protein>
<dbReference type="AlphaFoldDB" id="A0A2N7WZ12"/>
<evidence type="ECO:0000256" key="1">
    <source>
        <dbReference type="SAM" id="MobiDB-lite"/>
    </source>
</evidence>
<dbReference type="SUPFAM" id="SSF74650">
    <property type="entry name" value="Galactose mutarotase-like"/>
    <property type="match status" value="1"/>
</dbReference>